<keyword evidence="2 7" id="KW-0479">Metal-binding</keyword>
<sequence>MTTLKIGSHQSFAKGYRGLYESMVAQGGNTLQFFIRNPRGSKMKSWDEADARFLKERHVDILVHAPYTLNPASDKDYVLEFAHAAMREDIERLEFFGPQLYNFHPGSHVGQGVEKGIQLVQSCLNAILWDDMATTVLLETMAGKGTELGRTFEELAAIIDGVRLQDKVGVCLDTCHLHEGGYDIVHDLDGVLRHFDETVGLHRLKAVHLNDSKNPRGAHKDRHEEIGKGHIGLQAIEDIINHPALRDLPFYLETPLDNDGHAKEIALLRGLRHEA</sequence>
<comment type="cofactor">
    <cofactor evidence="7">
        <name>Zn(2+)</name>
        <dbReference type="ChEBI" id="CHEBI:29105"/>
    </cofactor>
    <text evidence="7">Binds 3 Zn(2+) ions.</text>
</comment>
<evidence type="ECO:0000256" key="5">
    <source>
        <dbReference type="ARBA" id="ARBA00022833"/>
    </source>
</evidence>
<feature type="binding site" evidence="7">
    <location>
        <position position="64"/>
    </location>
    <ligand>
        <name>Zn(2+)</name>
        <dbReference type="ChEBI" id="CHEBI:29105"/>
        <label>1</label>
    </ligand>
</feature>
<feature type="binding site" evidence="7">
    <location>
        <position position="139"/>
    </location>
    <ligand>
        <name>Zn(2+)</name>
        <dbReference type="ChEBI" id="CHEBI:29105"/>
        <label>2</label>
    </ligand>
</feature>
<dbReference type="PANTHER" id="PTHR21445">
    <property type="entry name" value="ENDONUCLEASE IV ENDODEOXYRIBONUCLEASE IV"/>
    <property type="match status" value="1"/>
</dbReference>
<feature type="binding site" evidence="7">
    <location>
        <position position="173"/>
    </location>
    <ligand>
        <name>Zn(2+)</name>
        <dbReference type="ChEBI" id="CHEBI:29105"/>
        <label>2</label>
    </ligand>
</feature>
<comment type="catalytic activity">
    <reaction evidence="7">
        <text>Endonucleolytic cleavage to 5'-phosphooligonucleotide end-products.</text>
        <dbReference type="EC" id="3.1.21.2"/>
    </reaction>
</comment>
<keyword evidence="6 7" id="KW-0234">DNA repair</keyword>
<dbReference type="Proteomes" id="UP001210339">
    <property type="component" value="Chromosome"/>
</dbReference>
<evidence type="ECO:0000259" key="8">
    <source>
        <dbReference type="Pfam" id="PF01261"/>
    </source>
</evidence>
<feature type="domain" description="Xylose isomerase-like TIM barrel" evidence="8">
    <location>
        <begin position="27"/>
        <end position="269"/>
    </location>
</feature>
<evidence type="ECO:0000256" key="7">
    <source>
        <dbReference type="HAMAP-Rule" id="MF_00152"/>
    </source>
</evidence>
<feature type="binding site" evidence="7">
    <location>
        <position position="221"/>
    </location>
    <ligand>
        <name>Zn(2+)</name>
        <dbReference type="ChEBI" id="CHEBI:29105"/>
        <label>3</label>
    </ligand>
</feature>
<dbReference type="SMART" id="SM00518">
    <property type="entry name" value="AP2Ec"/>
    <property type="match status" value="1"/>
</dbReference>
<name>A0ABY7QTE2_9FIRM</name>
<dbReference type="RefSeq" id="WP_271191589.1">
    <property type="nucleotide sequence ID" value="NZ_CP115667.1"/>
</dbReference>
<keyword evidence="7" id="KW-0540">Nuclease</keyword>
<feature type="binding site" evidence="7">
    <location>
        <position position="208"/>
    </location>
    <ligand>
        <name>Zn(2+)</name>
        <dbReference type="ChEBI" id="CHEBI:29105"/>
        <label>2</label>
    </ligand>
</feature>
<accession>A0ABY7QTE2</accession>
<dbReference type="InterPro" id="IPR036237">
    <property type="entry name" value="Xyl_isomerase-like_sf"/>
</dbReference>
<evidence type="ECO:0000256" key="1">
    <source>
        <dbReference type="ARBA" id="ARBA00005340"/>
    </source>
</evidence>
<comment type="similarity">
    <text evidence="1 7">Belongs to the AP endonuclease 2 family.</text>
</comment>
<keyword evidence="3 7" id="KW-0227">DNA damage</keyword>
<dbReference type="SUPFAM" id="SSF51658">
    <property type="entry name" value="Xylose isomerase-like"/>
    <property type="match status" value="1"/>
</dbReference>
<feature type="binding site" evidence="7">
    <location>
        <position position="176"/>
    </location>
    <ligand>
        <name>Zn(2+)</name>
        <dbReference type="ChEBI" id="CHEBI:29105"/>
        <label>3</label>
    </ligand>
</feature>
<dbReference type="InterPro" id="IPR018246">
    <property type="entry name" value="AP_endonuc_F2_Zn_BS"/>
</dbReference>
<dbReference type="InterPro" id="IPR013022">
    <property type="entry name" value="Xyl_isomerase-like_TIM-brl"/>
</dbReference>
<protein>
    <recommendedName>
        <fullName evidence="7">Probable endonuclease 4</fullName>
        <ecNumber evidence="7">3.1.21.2</ecNumber>
    </recommendedName>
    <alternativeName>
        <fullName evidence="7">Endodeoxyribonuclease IV</fullName>
    </alternativeName>
    <alternativeName>
        <fullName evidence="7">Endonuclease IV</fullName>
    </alternativeName>
</protein>
<reference evidence="9 10" key="1">
    <citation type="submission" date="2023-01" db="EMBL/GenBank/DDBJ databases">
        <authorList>
            <person name="Lee S.H."/>
            <person name="Jung H.S."/>
            <person name="Yun J.U."/>
        </authorList>
    </citation>
    <scope>NUCLEOTIDE SEQUENCE [LARGE SCALE GENOMIC DNA]</scope>
    <source>
        <strain evidence="9 10">CBA3646</strain>
    </source>
</reference>
<feature type="binding site" evidence="7">
    <location>
        <position position="253"/>
    </location>
    <ligand>
        <name>Zn(2+)</name>
        <dbReference type="ChEBI" id="CHEBI:29105"/>
        <label>2</label>
    </ligand>
</feature>
<keyword evidence="5 7" id="KW-0862">Zinc</keyword>
<dbReference type="HAMAP" id="MF_00152">
    <property type="entry name" value="Nfo"/>
    <property type="match status" value="1"/>
</dbReference>
<dbReference type="PROSITE" id="PS51432">
    <property type="entry name" value="AP_NUCLEASE_F2_4"/>
    <property type="match status" value="1"/>
</dbReference>
<evidence type="ECO:0000256" key="3">
    <source>
        <dbReference type="ARBA" id="ARBA00022763"/>
    </source>
</evidence>
<dbReference type="NCBIfam" id="TIGR00587">
    <property type="entry name" value="nfo"/>
    <property type="match status" value="1"/>
</dbReference>
<organism evidence="9 10">
    <name type="scientific">Peptoniphilus equinus</name>
    <dbReference type="NCBI Taxonomy" id="3016343"/>
    <lineage>
        <taxon>Bacteria</taxon>
        <taxon>Bacillati</taxon>
        <taxon>Bacillota</taxon>
        <taxon>Tissierellia</taxon>
        <taxon>Tissierellales</taxon>
        <taxon>Peptoniphilaceae</taxon>
        <taxon>Peptoniphilus</taxon>
    </lineage>
</organism>
<evidence type="ECO:0000256" key="6">
    <source>
        <dbReference type="ARBA" id="ARBA00023204"/>
    </source>
</evidence>
<evidence type="ECO:0000256" key="2">
    <source>
        <dbReference type="ARBA" id="ARBA00022723"/>
    </source>
</evidence>
<keyword evidence="10" id="KW-1185">Reference proteome</keyword>
<evidence type="ECO:0000256" key="4">
    <source>
        <dbReference type="ARBA" id="ARBA00022801"/>
    </source>
</evidence>
<feature type="binding site" evidence="7">
    <location>
        <position position="139"/>
    </location>
    <ligand>
        <name>Zn(2+)</name>
        <dbReference type="ChEBI" id="CHEBI:29105"/>
        <label>1</label>
    </ligand>
</feature>
<dbReference type="EC" id="3.1.21.2" evidence="7"/>
<comment type="function">
    <text evidence="7">Endonuclease IV plays a role in DNA repair. It cleaves phosphodiester bonds at apurinic or apyrimidinic (AP) sites, generating a 3'-hydroxyl group and a 5'-terminal sugar phosphate.</text>
</comment>
<dbReference type="CDD" id="cd00019">
    <property type="entry name" value="AP2Ec"/>
    <property type="match status" value="1"/>
</dbReference>
<proteinExistence type="inferred from homology"/>
<dbReference type="PANTHER" id="PTHR21445:SF0">
    <property type="entry name" value="APURINIC-APYRIMIDINIC ENDONUCLEASE"/>
    <property type="match status" value="1"/>
</dbReference>
<gene>
    <name evidence="7" type="primary">nfo</name>
    <name evidence="9" type="ORF">O6R05_00390</name>
</gene>
<dbReference type="EMBL" id="CP115667">
    <property type="protein sequence ID" value="WBW50058.1"/>
    <property type="molecule type" value="Genomic_DNA"/>
</dbReference>
<keyword evidence="4 7" id="KW-0378">Hydrolase</keyword>
<evidence type="ECO:0000313" key="10">
    <source>
        <dbReference type="Proteomes" id="UP001210339"/>
    </source>
</evidence>
<dbReference type="InterPro" id="IPR001719">
    <property type="entry name" value="AP_endonuc_2"/>
</dbReference>
<dbReference type="Gene3D" id="3.20.20.150">
    <property type="entry name" value="Divalent-metal-dependent TIM barrel enzymes"/>
    <property type="match status" value="1"/>
</dbReference>
<keyword evidence="7" id="KW-0255">Endonuclease</keyword>
<feature type="binding site" evidence="7">
    <location>
        <position position="223"/>
    </location>
    <ligand>
        <name>Zn(2+)</name>
        <dbReference type="ChEBI" id="CHEBI:29105"/>
        <label>3</label>
    </ligand>
</feature>
<evidence type="ECO:0000313" key="9">
    <source>
        <dbReference type="EMBL" id="WBW50058.1"/>
    </source>
</evidence>
<feature type="binding site" evidence="7">
    <location>
        <position position="104"/>
    </location>
    <ligand>
        <name>Zn(2+)</name>
        <dbReference type="ChEBI" id="CHEBI:29105"/>
        <label>1</label>
    </ligand>
</feature>
<dbReference type="PROSITE" id="PS00730">
    <property type="entry name" value="AP_NUCLEASE_F2_2"/>
    <property type="match status" value="1"/>
</dbReference>
<dbReference type="Pfam" id="PF01261">
    <property type="entry name" value="AP_endonuc_2"/>
    <property type="match status" value="1"/>
</dbReference>
<dbReference type="PROSITE" id="PS00731">
    <property type="entry name" value="AP_NUCLEASE_F2_3"/>
    <property type="match status" value="1"/>
</dbReference>